<reference evidence="6 7" key="1">
    <citation type="journal article" date="2018" name="J. Microbiol.">
        <title>Leifsonia flava sp. nov., a novel actinobacterium isolated from the rhizosphere of Aquilegia viridiflora.</title>
        <authorList>
            <person name="Cai Y."/>
            <person name="Tao W.Z."/>
            <person name="Ma Y.J."/>
            <person name="Cheng J."/>
            <person name="Zhang M.Y."/>
            <person name="Zhang Y.X."/>
        </authorList>
    </citation>
    <scope>NUCLEOTIDE SEQUENCE [LARGE SCALE GENOMIC DNA]</scope>
    <source>
        <strain evidence="6 7">SYP-B2174</strain>
    </source>
</reference>
<evidence type="ECO:0000256" key="1">
    <source>
        <dbReference type="ARBA" id="ARBA00004141"/>
    </source>
</evidence>
<dbReference type="AlphaFoldDB" id="A0A4Y9QSE0"/>
<evidence type="ECO:0000256" key="4">
    <source>
        <dbReference type="ARBA" id="ARBA00023136"/>
    </source>
</evidence>
<feature type="transmembrane region" description="Helical" evidence="5">
    <location>
        <begin position="95"/>
        <end position="115"/>
    </location>
</feature>
<organism evidence="6 7">
    <name type="scientific">Orlajensenia leifsoniae</name>
    <dbReference type="NCBI Taxonomy" id="2561933"/>
    <lineage>
        <taxon>Bacteria</taxon>
        <taxon>Bacillati</taxon>
        <taxon>Actinomycetota</taxon>
        <taxon>Actinomycetes</taxon>
        <taxon>Micrococcales</taxon>
        <taxon>Microbacteriaceae</taxon>
        <taxon>Orlajensenia</taxon>
    </lineage>
</organism>
<keyword evidence="3 5" id="KW-1133">Transmembrane helix</keyword>
<comment type="caution">
    <text evidence="6">The sequence shown here is derived from an EMBL/GenBank/DDBJ whole genome shotgun (WGS) entry which is preliminary data.</text>
</comment>
<feature type="transmembrane region" description="Helical" evidence="5">
    <location>
        <begin position="39"/>
        <end position="58"/>
    </location>
</feature>
<dbReference type="PANTHER" id="PTHR33514:SF13">
    <property type="entry name" value="PROTEIN ABCI12, CHLOROPLASTIC"/>
    <property type="match status" value="1"/>
</dbReference>
<comment type="subcellular location">
    <subcellularLocation>
        <location evidence="1">Membrane</location>
        <topology evidence="1">Multi-pass membrane protein</topology>
    </subcellularLocation>
</comment>
<gene>
    <name evidence="6" type="ORF">E4M00_15745</name>
</gene>
<accession>A0A4Y9QSE0</accession>
<dbReference type="CDD" id="cd16914">
    <property type="entry name" value="EcfT"/>
    <property type="match status" value="1"/>
</dbReference>
<evidence type="ECO:0000313" key="7">
    <source>
        <dbReference type="Proteomes" id="UP000298127"/>
    </source>
</evidence>
<dbReference type="Pfam" id="PF02361">
    <property type="entry name" value="CbiQ"/>
    <property type="match status" value="1"/>
</dbReference>
<keyword evidence="7" id="KW-1185">Reference proteome</keyword>
<feature type="transmembrane region" description="Helical" evidence="5">
    <location>
        <begin position="135"/>
        <end position="155"/>
    </location>
</feature>
<dbReference type="EMBL" id="SPQZ01000007">
    <property type="protein sequence ID" value="TFV95117.1"/>
    <property type="molecule type" value="Genomic_DNA"/>
</dbReference>
<proteinExistence type="predicted"/>
<name>A0A4Y9QSE0_9MICO</name>
<dbReference type="InterPro" id="IPR003339">
    <property type="entry name" value="ABC/ECF_trnsptr_transmembrane"/>
</dbReference>
<evidence type="ECO:0000256" key="5">
    <source>
        <dbReference type="SAM" id="Phobius"/>
    </source>
</evidence>
<dbReference type="Proteomes" id="UP000298127">
    <property type="component" value="Unassembled WGS sequence"/>
</dbReference>
<keyword evidence="4 5" id="KW-0472">Membrane</keyword>
<evidence type="ECO:0000256" key="3">
    <source>
        <dbReference type="ARBA" id="ARBA00022989"/>
    </source>
</evidence>
<evidence type="ECO:0000313" key="6">
    <source>
        <dbReference type="EMBL" id="TFV95117.1"/>
    </source>
</evidence>
<sequence>MNGFYHPGRSLLHRMPAVAKLLTLIVTVTVVAFLRSPEALGIALAVTTLLFVVAGIPPRLALRAVGPVFWVLLIAVPLNGWLVGWDSAVIMALRVVTVVALAGLFTLTTTVSAVLGAVETLLRPLPRVDADRVGLLLALTIRAIPLLSEIVGSVFEARRARGVDRSLRAIAVPVIVRSLQSADELGDALIARGVDD</sequence>
<feature type="transmembrane region" description="Helical" evidence="5">
    <location>
        <begin position="15"/>
        <end position="34"/>
    </location>
</feature>
<protein>
    <submittedName>
        <fullName evidence="6">Energy-coupling factor transporter transmembrane protein EcfT</fullName>
    </submittedName>
</protein>
<evidence type="ECO:0000256" key="2">
    <source>
        <dbReference type="ARBA" id="ARBA00022692"/>
    </source>
</evidence>
<keyword evidence="2 5" id="KW-0812">Transmembrane</keyword>
<dbReference type="GO" id="GO:0005886">
    <property type="term" value="C:plasma membrane"/>
    <property type="evidence" value="ECO:0007669"/>
    <property type="project" value="TreeGrafter"/>
</dbReference>
<feature type="transmembrane region" description="Helical" evidence="5">
    <location>
        <begin position="64"/>
        <end position="83"/>
    </location>
</feature>
<dbReference type="PANTHER" id="PTHR33514">
    <property type="entry name" value="PROTEIN ABCI12, CHLOROPLASTIC"/>
    <property type="match status" value="1"/>
</dbReference>